<sequence length="222" mass="25153">MVLRDKAPPRLCFDNPEHNVSGILVKAKPSPAKRPKTAEVDIRNSPLLRHIKPLVETRSMADEFLARSSSCKSNHSKHSMLLTPTLSSFTEEDVEERIVQYRRNSVFWSGNSIQRNKVLGTKPKCESPLARTFPVPSSDGKAVEIEGSVLDTPEGDEEALEAWDCSDQCRSEMTLEILKERRLRENICWIRNFICESSMENNGNFTLSEYLTTLKNEAVLLT</sequence>
<accession>A0AAN8XMR1</accession>
<proteinExistence type="predicted"/>
<dbReference type="Proteomes" id="UP001381693">
    <property type="component" value="Unassembled WGS sequence"/>
</dbReference>
<comment type="caution">
    <text evidence="1">The sequence shown here is derived from an EMBL/GenBank/DDBJ whole genome shotgun (WGS) entry which is preliminary data.</text>
</comment>
<dbReference type="EMBL" id="JAXCGZ010000722">
    <property type="protein sequence ID" value="KAK7085616.1"/>
    <property type="molecule type" value="Genomic_DNA"/>
</dbReference>
<organism evidence="1 2">
    <name type="scientific">Halocaridina rubra</name>
    <name type="common">Hawaiian red shrimp</name>
    <dbReference type="NCBI Taxonomy" id="373956"/>
    <lineage>
        <taxon>Eukaryota</taxon>
        <taxon>Metazoa</taxon>
        <taxon>Ecdysozoa</taxon>
        <taxon>Arthropoda</taxon>
        <taxon>Crustacea</taxon>
        <taxon>Multicrustacea</taxon>
        <taxon>Malacostraca</taxon>
        <taxon>Eumalacostraca</taxon>
        <taxon>Eucarida</taxon>
        <taxon>Decapoda</taxon>
        <taxon>Pleocyemata</taxon>
        <taxon>Caridea</taxon>
        <taxon>Atyoidea</taxon>
        <taxon>Atyidae</taxon>
        <taxon>Halocaridina</taxon>
    </lineage>
</organism>
<reference evidence="1 2" key="1">
    <citation type="submission" date="2023-11" db="EMBL/GenBank/DDBJ databases">
        <title>Halocaridina rubra genome assembly.</title>
        <authorList>
            <person name="Smith C."/>
        </authorList>
    </citation>
    <scope>NUCLEOTIDE SEQUENCE [LARGE SCALE GENOMIC DNA]</scope>
    <source>
        <strain evidence="1">EP-1</strain>
        <tissue evidence="1">Whole</tissue>
    </source>
</reference>
<evidence type="ECO:0000313" key="2">
    <source>
        <dbReference type="Proteomes" id="UP001381693"/>
    </source>
</evidence>
<evidence type="ECO:0000313" key="1">
    <source>
        <dbReference type="EMBL" id="KAK7085616.1"/>
    </source>
</evidence>
<protein>
    <submittedName>
        <fullName evidence="1">Uncharacterized protein</fullName>
    </submittedName>
</protein>
<gene>
    <name evidence="1" type="ORF">SK128_017473</name>
</gene>
<name>A0AAN8XMR1_HALRR</name>
<keyword evidence="2" id="KW-1185">Reference proteome</keyword>
<dbReference type="AlphaFoldDB" id="A0AAN8XMR1"/>